<dbReference type="EMBL" id="CAJOBC010000904">
    <property type="protein sequence ID" value="CAF3637556.1"/>
    <property type="molecule type" value="Genomic_DNA"/>
</dbReference>
<evidence type="ECO:0000313" key="5">
    <source>
        <dbReference type="EMBL" id="CAF0849948.1"/>
    </source>
</evidence>
<dbReference type="OrthoDB" id="272703at2759"/>
<evidence type="ECO:0000256" key="1">
    <source>
        <dbReference type="ARBA" id="ARBA00022884"/>
    </source>
</evidence>
<name>A0A813VRY9_9BILA</name>
<dbReference type="SUPFAM" id="SSF54928">
    <property type="entry name" value="RNA-binding domain, RBD"/>
    <property type="match status" value="1"/>
</dbReference>
<dbReference type="InterPro" id="IPR000504">
    <property type="entry name" value="RRM_dom"/>
</dbReference>
<dbReference type="PANTHER" id="PTHR10352">
    <property type="entry name" value="EUKARYOTIC TRANSLATION INITIATION FACTOR 3 SUBUNIT G"/>
    <property type="match status" value="1"/>
</dbReference>
<dbReference type="AlphaFoldDB" id="A0A813VRY9"/>
<gene>
    <name evidence="5" type="ORF">GPM918_LOCUS6017</name>
    <name evidence="6" type="ORF">SRO942_LOCUS6017</name>
</gene>
<organism evidence="5 7">
    <name type="scientific">Didymodactylos carnosus</name>
    <dbReference type="NCBI Taxonomy" id="1234261"/>
    <lineage>
        <taxon>Eukaryota</taxon>
        <taxon>Metazoa</taxon>
        <taxon>Spiralia</taxon>
        <taxon>Gnathifera</taxon>
        <taxon>Rotifera</taxon>
        <taxon>Eurotatoria</taxon>
        <taxon>Bdelloidea</taxon>
        <taxon>Philodinida</taxon>
        <taxon>Philodinidae</taxon>
        <taxon>Didymodactylos</taxon>
    </lineage>
</organism>
<evidence type="ECO:0000313" key="7">
    <source>
        <dbReference type="Proteomes" id="UP000663829"/>
    </source>
</evidence>
<evidence type="ECO:0000256" key="3">
    <source>
        <dbReference type="SAM" id="MobiDB-lite"/>
    </source>
</evidence>
<feature type="domain" description="RRM" evidence="4">
    <location>
        <begin position="115"/>
        <end position="193"/>
    </location>
</feature>
<dbReference type="PROSITE" id="PS50102">
    <property type="entry name" value="RRM"/>
    <property type="match status" value="1"/>
</dbReference>
<feature type="region of interest" description="Disordered" evidence="3">
    <location>
        <begin position="1"/>
        <end position="58"/>
    </location>
</feature>
<evidence type="ECO:0000256" key="2">
    <source>
        <dbReference type="PROSITE-ProRule" id="PRU00176"/>
    </source>
</evidence>
<keyword evidence="7" id="KW-1185">Reference proteome</keyword>
<protein>
    <recommendedName>
        <fullName evidence="4">RRM domain-containing protein</fullName>
    </recommendedName>
</protein>
<dbReference type="GO" id="GO:0003723">
    <property type="term" value="F:RNA binding"/>
    <property type="evidence" value="ECO:0007669"/>
    <property type="project" value="UniProtKB-UniRule"/>
</dbReference>
<dbReference type="SMART" id="SM00360">
    <property type="entry name" value="RRM"/>
    <property type="match status" value="1"/>
</dbReference>
<dbReference type="EMBL" id="CAJNOQ010000904">
    <property type="protein sequence ID" value="CAF0849948.1"/>
    <property type="molecule type" value="Genomic_DNA"/>
</dbReference>
<reference evidence="5" key="1">
    <citation type="submission" date="2021-02" db="EMBL/GenBank/DDBJ databases">
        <authorList>
            <person name="Nowell W R."/>
        </authorList>
    </citation>
    <scope>NUCLEOTIDE SEQUENCE</scope>
</reference>
<evidence type="ECO:0000313" key="6">
    <source>
        <dbReference type="EMBL" id="CAF3637556.1"/>
    </source>
</evidence>
<dbReference type="Pfam" id="PF00076">
    <property type="entry name" value="RRM_1"/>
    <property type="match status" value="1"/>
</dbReference>
<proteinExistence type="predicted"/>
<dbReference type="InterPro" id="IPR035979">
    <property type="entry name" value="RBD_domain_sf"/>
</dbReference>
<keyword evidence="1 2" id="KW-0694">RNA-binding</keyword>
<evidence type="ECO:0000259" key="4">
    <source>
        <dbReference type="PROSITE" id="PS50102"/>
    </source>
</evidence>
<feature type="compositionally biased region" description="Low complexity" evidence="3">
    <location>
        <begin position="38"/>
        <end position="50"/>
    </location>
</feature>
<comment type="caution">
    <text evidence="5">The sequence shown here is derived from an EMBL/GenBank/DDBJ whole genome shotgun (WGS) entry which is preliminary data.</text>
</comment>
<sequence>MITVTNSNAGAESNDQQQQQQSQPISTTITNRMNPNLSQQQQYQSRYNQQGWGTNNSNSAELYQQQPQQYSSYYDQAMYGGQYDQLAATMYAQQQQPQQMLGDGTIPQESPKGGYVVYVYGIGQRATQEELLMLFQQYGRVLRVDVIIDFNTGLGKGFAFVAMERYQDAQLAIQSLDRMPYHGKQLQVRFKAN</sequence>
<dbReference type="Proteomes" id="UP000681722">
    <property type="component" value="Unassembled WGS sequence"/>
</dbReference>
<dbReference type="Gene3D" id="3.30.70.330">
    <property type="match status" value="1"/>
</dbReference>
<feature type="compositionally biased region" description="Polar residues" evidence="3">
    <location>
        <begin position="1"/>
        <end position="15"/>
    </location>
</feature>
<dbReference type="Proteomes" id="UP000663829">
    <property type="component" value="Unassembled WGS sequence"/>
</dbReference>
<dbReference type="InterPro" id="IPR012677">
    <property type="entry name" value="Nucleotide-bd_a/b_plait_sf"/>
</dbReference>
<accession>A0A813VRY9</accession>
<feature type="compositionally biased region" description="Polar residues" evidence="3">
    <location>
        <begin position="24"/>
        <end position="37"/>
    </location>
</feature>